<evidence type="ECO:0000313" key="3">
    <source>
        <dbReference type="Proteomes" id="UP000596661"/>
    </source>
</evidence>
<keyword evidence="3" id="KW-1185">Reference proteome</keyword>
<feature type="compositionally biased region" description="Basic and acidic residues" evidence="1">
    <location>
        <begin position="1"/>
        <end position="16"/>
    </location>
</feature>
<name>A0A803Q2L8_CANSA</name>
<sequence length="190" mass="20895">MAERGGERGGFRRGLSERVGGGGRGGDHAAWSHVVVDVRKRRNGQLKIEVNRLVKEGFFQDCLSMDSMLHVQQGHDKNQDQSLLPYIKKIVNVISEVSDLSGNSIRASLAHACRIHSIKAMTVIDNEGPDVQILFNQGEAFELEHPHDNALITLDVAHVHMKQMLVDTGSSANILLVAVLKGMEIEDLKA</sequence>
<proteinExistence type="predicted"/>
<dbReference type="EMBL" id="UZAU01000666">
    <property type="status" value="NOT_ANNOTATED_CDS"/>
    <property type="molecule type" value="Genomic_DNA"/>
</dbReference>
<protein>
    <submittedName>
        <fullName evidence="2">Uncharacterized protein</fullName>
    </submittedName>
</protein>
<feature type="region of interest" description="Disordered" evidence="1">
    <location>
        <begin position="1"/>
        <end position="27"/>
    </location>
</feature>
<dbReference type="Gramene" id="evm.model.07.1428">
    <property type="protein sequence ID" value="cds.evm.model.07.1428"/>
    <property type="gene ID" value="evm.TU.07.1428"/>
</dbReference>
<evidence type="ECO:0000256" key="1">
    <source>
        <dbReference type="SAM" id="MobiDB-lite"/>
    </source>
</evidence>
<reference evidence="2" key="2">
    <citation type="submission" date="2021-03" db="UniProtKB">
        <authorList>
            <consortium name="EnsemblPlants"/>
        </authorList>
    </citation>
    <scope>IDENTIFICATION</scope>
</reference>
<evidence type="ECO:0000313" key="2">
    <source>
        <dbReference type="EnsemblPlants" id="cds.evm.model.07.1428"/>
    </source>
</evidence>
<reference evidence="2" key="1">
    <citation type="submission" date="2018-11" db="EMBL/GenBank/DDBJ databases">
        <authorList>
            <person name="Grassa J C."/>
        </authorList>
    </citation>
    <scope>NUCLEOTIDE SEQUENCE [LARGE SCALE GENOMIC DNA]</scope>
</reference>
<organism evidence="2 3">
    <name type="scientific">Cannabis sativa</name>
    <name type="common">Hemp</name>
    <name type="synonym">Marijuana</name>
    <dbReference type="NCBI Taxonomy" id="3483"/>
    <lineage>
        <taxon>Eukaryota</taxon>
        <taxon>Viridiplantae</taxon>
        <taxon>Streptophyta</taxon>
        <taxon>Embryophyta</taxon>
        <taxon>Tracheophyta</taxon>
        <taxon>Spermatophyta</taxon>
        <taxon>Magnoliopsida</taxon>
        <taxon>eudicotyledons</taxon>
        <taxon>Gunneridae</taxon>
        <taxon>Pentapetalae</taxon>
        <taxon>rosids</taxon>
        <taxon>fabids</taxon>
        <taxon>Rosales</taxon>
        <taxon>Cannabaceae</taxon>
        <taxon>Cannabis</taxon>
    </lineage>
</organism>
<dbReference type="EnsemblPlants" id="evm.model.07.1428">
    <property type="protein sequence ID" value="cds.evm.model.07.1428"/>
    <property type="gene ID" value="evm.TU.07.1428"/>
</dbReference>
<dbReference type="Proteomes" id="UP000596661">
    <property type="component" value="Chromosome 7"/>
</dbReference>
<dbReference type="AlphaFoldDB" id="A0A803Q2L8"/>
<accession>A0A803Q2L8</accession>